<organism evidence="2 3">
    <name type="scientific">Solanum commersonii</name>
    <name type="common">Commerson's wild potato</name>
    <name type="synonym">Commerson's nightshade</name>
    <dbReference type="NCBI Taxonomy" id="4109"/>
    <lineage>
        <taxon>Eukaryota</taxon>
        <taxon>Viridiplantae</taxon>
        <taxon>Streptophyta</taxon>
        <taxon>Embryophyta</taxon>
        <taxon>Tracheophyta</taxon>
        <taxon>Spermatophyta</taxon>
        <taxon>Magnoliopsida</taxon>
        <taxon>eudicotyledons</taxon>
        <taxon>Gunneridae</taxon>
        <taxon>Pentapetalae</taxon>
        <taxon>asterids</taxon>
        <taxon>lamiids</taxon>
        <taxon>Solanales</taxon>
        <taxon>Solanaceae</taxon>
        <taxon>Solanoideae</taxon>
        <taxon>Solaneae</taxon>
        <taxon>Solanum</taxon>
    </lineage>
</organism>
<proteinExistence type="predicted"/>
<name>A0A9J5YQ92_SOLCO</name>
<sequence>MPKTEIRRIKKMETVCLFGECGRVTLGVKFGGDGSNSGSRHLRGQVLKHRSGQTIERYTSGLQ</sequence>
<dbReference type="AlphaFoldDB" id="A0A9J5YQ92"/>
<keyword evidence="3" id="KW-1185">Reference proteome</keyword>
<feature type="region of interest" description="Disordered" evidence="1">
    <location>
        <begin position="32"/>
        <end position="63"/>
    </location>
</feature>
<feature type="compositionally biased region" description="Polar residues" evidence="1">
    <location>
        <begin position="52"/>
        <end position="63"/>
    </location>
</feature>
<accession>A0A9J5YQ92</accession>
<gene>
    <name evidence="2" type="ORF">H5410_034293</name>
</gene>
<reference evidence="2 3" key="1">
    <citation type="submission" date="2020-09" db="EMBL/GenBank/DDBJ databases">
        <title>De no assembly of potato wild relative species, Solanum commersonii.</title>
        <authorList>
            <person name="Cho K."/>
        </authorList>
    </citation>
    <scope>NUCLEOTIDE SEQUENCE [LARGE SCALE GENOMIC DNA]</scope>
    <source>
        <strain evidence="2">LZ3.2</strain>
        <tissue evidence="2">Leaf</tissue>
    </source>
</reference>
<protein>
    <submittedName>
        <fullName evidence="2">Uncharacterized protein</fullName>
    </submittedName>
</protein>
<evidence type="ECO:0000256" key="1">
    <source>
        <dbReference type="SAM" id="MobiDB-lite"/>
    </source>
</evidence>
<dbReference type="Proteomes" id="UP000824120">
    <property type="component" value="Chromosome 6"/>
</dbReference>
<feature type="compositionally biased region" description="Basic residues" evidence="1">
    <location>
        <begin position="40"/>
        <end position="51"/>
    </location>
</feature>
<dbReference type="EMBL" id="JACXVP010000006">
    <property type="protein sequence ID" value="KAG5602923.1"/>
    <property type="molecule type" value="Genomic_DNA"/>
</dbReference>
<evidence type="ECO:0000313" key="3">
    <source>
        <dbReference type="Proteomes" id="UP000824120"/>
    </source>
</evidence>
<comment type="caution">
    <text evidence="2">The sequence shown here is derived from an EMBL/GenBank/DDBJ whole genome shotgun (WGS) entry which is preliminary data.</text>
</comment>
<evidence type="ECO:0000313" key="2">
    <source>
        <dbReference type="EMBL" id="KAG5602923.1"/>
    </source>
</evidence>